<keyword evidence="3" id="KW-1185">Reference proteome</keyword>
<evidence type="ECO:0000313" key="2">
    <source>
        <dbReference type="EMBL" id="GJD87252.1"/>
    </source>
</evidence>
<evidence type="ECO:0008006" key="4">
    <source>
        <dbReference type="Google" id="ProtNLM"/>
    </source>
</evidence>
<reference evidence="2" key="2">
    <citation type="submission" date="2021-08" db="EMBL/GenBank/DDBJ databases">
        <authorList>
            <person name="Tani A."/>
            <person name="Ola A."/>
            <person name="Ogura Y."/>
            <person name="Katsura K."/>
            <person name="Hayashi T."/>
        </authorList>
    </citation>
    <scope>NUCLEOTIDE SEQUENCE</scope>
    <source>
        <strain evidence="2">DSM 16372</strain>
    </source>
</reference>
<dbReference type="AlphaFoldDB" id="A0AAV4ZGB2"/>
<reference evidence="2" key="1">
    <citation type="journal article" date="2016" name="Front. Microbiol.">
        <title>Genome Sequence of the Piezophilic, Mesophilic Sulfate-Reducing Bacterium Desulfovibrio indicus J2T.</title>
        <authorList>
            <person name="Cao J."/>
            <person name="Maignien L."/>
            <person name="Shao Z."/>
            <person name="Alain K."/>
            <person name="Jebbar M."/>
        </authorList>
    </citation>
    <scope>NUCLEOTIDE SEQUENCE</scope>
    <source>
        <strain evidence="2">DSM 16372</strain>
    </source>
</reference>
<dbReference type="RefSeq" id="WP_238229504.1">
    <property type="nucleotide sequence ID" value="NZ_BPQO01000002.1"/>
</dbReference>
<keyword evidence="1" id="KW-0812">Transmembrane</keyword>
<proteinExistence type="predicted"/>
<evidence type="ECO:0000256" key="1">
    <source>
        <dbReference type="SAM" id="Phobius"/>
    </source>
</evidence>
<name>A0AAV4ZGB2_9HYPH</name>
<accession>A0AAV4ZGB2</accession>
<protein>
    <recommendedName>
        <fullName evidence="4">Holin</fullName>
    </recommendedName>
</protein>
<dbReference type="EMBL" id="BPQO01000002">
    <property type="protein sequence ID" value="GJD87252.1"/>
    <property type="molecule type" value="Genomic_DNA"/>
</dbReference>
<keyword evidence="1" id="KW-1133">Transmembrane helix</keyword>
<organism evidence="2 3">
    <name type="scientific">Methylobacterium hispanicum</name>
    <dbReference type="NCBI Taxonomy" id="270350"/>
    <lineage>
        <taxon>Bacteria</taxon>
        <taxon>Pseudomonadati</taxon>
        <taxon>Pseudomonadota</taxon>
        <taxon>Alphaproteobacteria</taxon>
        <taxon>Hyphomicrobiales</taxon>
        <taxon>Methylobacteriaceae</taxon>
        <taxon>Methylobacterium</taxon>
    </lineage>
</organism>
<feature type="transmembrane region" description="Helical" evidence="1">
    <location>
        <begin position="50"/>
        <end position="68"/>
    </location>
</feature>
<sequence length="77" mass="7998">MRKPKLVPNPKTVAKHSRVVWLSGAGFVFSAVQAGMSCLAADPPFSPPVFAVATAVVSLGALVLPFLANRHLSGDQA</sequence>
<gene>
    <name evidence="2" type="ORF">BHAOGJBA_0752</name>
</gene>
<dbReference type="Proteomes" id="UP001055247">
    <property type="component" value="Unassembled WGS sequence"/>
</dbReference>
<comment type="caution">
    <text evidence="2">The sequence shown here is derived from an EMBL/GenBank/DDBJ whole genome shotgun (WGS) entry which is preliminary data.</text>
</comment>
<keyword evidence="1" id="KW-0472">Membrane</keyword>
<evidence type="ECO:0000313" key="3">
    <source>
        <dbReference type="Proteomes" id="UP001055247"/>
    </source>
</evidence>